<evidence type="ECO:0000313" key="10">
    <source>
        <dbReference type="EMBL" id="CAG9088090.1"/>
    </source>
</evidence>
<evidence type="ECO:0000256" key="8">
    <source>
        <dbReference type="SAM" id="SignalP"/>
    </source>
</evidence>
<comment type="similarity">
    <text evidence="1">Belongs to the AB hydrolase superfamily. Lipase family.</text>
</comment>
<keyword evidence="3" id="KW-0378">Hydrolase</keyword>
<evidence type="ECO:0000256" key="3">
    <source>
        <dbReference type="ARBA" id="ARBA00022801"/>
    </source>
</evidence>
<dbReference type="PIRSF" id="PIRSF000862">
    <property type="entry name" value="Steryl_ester_lip"/>
    <property type="match status" value="1"/>
</dbReference>
<evidence type="ECO:0000313" key="11">
    <source>
        <dbReference type="Proteomes" id="UP000653454"/>
    </source>
</evidence>
<keyword evidence="6" id="KW-0325">Glycoprotein</keyword>
<dbReference type="PANTHER" id="PTHR11005">
    <property type="entry name" value="LYSOSOMAL ACID LIPASE-RELATED"/>
    <property type="match status" value="1"/>
</dbReference>
<feature type="domain" description="Partial AB-hydrolase lipase" evidence="9">
    <location>
        <begin position="67"/>
        <end position="128"/>
    </location>
</feature>
<dbReference type="Proteomes" id="UP000653454">
    <property type="component" value="Unassembled WGS sequence"/>
</dbReference>
<organism evidence="10 11">
    <name type="scientific">Plutella xylostella</name>
    <name type="common">Diamondback moth</name>
    <name type="synonym">Plutella maculipennis</name>
    <dbReference type="NCBI Taxonomy" id="51655"/>
    <lineage>
        <taxon>Eukaryota</taxon>
        <taxon>Metazoa</taxon>
        <taxon>Ecdysozoa</taxon>
        <taxon>Arthropoda</taxon>
        <taxon>Hexapoda</taxon>
        <taxon>Insecta</taxon>
        <taxon>Pterygota</taxon>
        <taxon>Neoptera</taxon>
        <taxon>Endopterygota</taxon>
        <taxon>Lepidoptera</taxon>
        <taxon>Glossata</taxon>
        <taxon>Ditrysia</taxon>
        <taxon>Yponomeutoidea</taxon>
        <taxon>Plutellidae</taxon>
        <taxon>Plutella</taxon>
    </lineage>
</organism>
<evidence type="ECO:0000259" key="9">
    <source>
        <dbReference type="Pfam" id="PF04083"/>
    </source>
</evidence>
<dbReference type="Pfam" id="PF04083">
    <property type="entry name" value="Abhydro_lipase"/>
    <property type="match status" value="1"/>
</dbReference>
<dbReference type="InterPro" id="IPR025483">
    <property type="entry name" value="Lipase_euk"/>
</dbReference>
<comment type="caution">
    <text evidence="10">The sequence shown here is derived from an EMBL/GenBank/DDBJ whole genome shotgun (WGS) entry which is preliminary data.</text>
</comment>
<protein>
    <submittedName>
        <fullName evidence="10">(diamondback moth) hypothetical protein</fullName>
    </submittedName>
</protein>
<sequence length="448" mass="50343">MIMRSSIAILVFACAVWGAAAAAAAAAAATDARRRSAQADYIDELYGTEDLYARVSDNVLEDARLDVPDLIRKYNYPVEQHFVTTPDGYILEMHRIPHGRDANNRPEEGKPVAFVMHGLLSSSADWVLLGPGCALAYILAEQGFDVWMGNARGNYYSRRHRSLNPDSIRNTKFWDFSWDEIGHFDLPAMIDYTLAATGKSKLHYVGHSQGTTAFFVMASLRPEYNEKIVAMQALAPVAFMQYNKNLLFNTMAPFARNINKLASTIGVGEVLPNNNLMTWAGQSVCMDEVVFQPLCTNMLFLMAGWSEGQHNATMFPVKLGHTPAGAAVRQLAHYGQSIHENEFRRYDHGSRQNRNLYGSRTPPSYNLKRITTPVFLHYSDNDSFADTRDVRRLYEELGAAVGLFRVQLSTFSHLDFMWGIDAKTLVWDRMINLMWATEALEGNAQSIE</sequence>
<evidence type="ECO:0000256" key="6">
    <source>
        <dbReference type="ARBA" id="ARBA00023180"/>
    </source>
</evidence>
<feature type="active site" description="Charge relay system" evidence="7">
    <location>
        <position position="382"/>
    </location>
</feature>
<evidence type="ECO:0000256" key="7">
    <source>
        <dbReference type="PIRSR" id="PIRSR000862-1"/>
    </source>
</evidence>
<evidence type="ECO:0000256" key="1">
    <source>
        <dbReference type="ARBA" id="ARBA00010701"/>
    </source>
</evidence>
<proteinExistence type="inferred from homology"/>
<dbReference type="InterPro" id="IPR029058">
    <property type="entry name" value="AB_hydrolase_fold"/>
</dbReference>
<dbReference type="GO" id="GO:0016042">
    <property type="term" value="P:lipid catabolic process"/>
    <property type="evidence" value="ECO:0007669"/>
    <property type="project" value="UniProtKB-KW"/>
</dbReference>
<feature type="active site" description="Charge relay system" evidence="7">
    <location>
        <position position="413"/>
    </location>
</feature>
<dbReference type="GO" id="GO:0016788">
    <property type="term" value="F:hydrolase activity, acting on ester bonds"/>
    <property type="evidence" value="ECO:0007669"/>
    <property type="project" value="InterPro"/>
</dbReference>
<evidence type="ECO:0000256" key="2">
    <source>
        <dbReference type="ARBA" id="ARBA00022729"/>
    </source>
</evidence>
<keyword evidence="11" id="KW-1185">Reference proteome</keyword>
<feature type="active site" description="Nucleophile" evidence="7">
    <location>
        <position position="208"/>
    </location>
</feature>
<evidence type="ECO:0000256" key="5">
    <source>
        <dbReference type="ARBA" id="ARBA00023098"/>
    </source>
</evidence>
<reference evidence="10" key="1">
    <citation type="submission" date="2020-11" db="EMBL/GenBank/DDBJ databases">
        <authorList>
            <person name="Whiteford S."/>
        </authorList>
    </citation>
    <scope>NUCLEOTIDE SEQUENCE</scope>
</reference>
<accession>A0A8S4D131</accession>
<dbReference type="SUPFAM" id="SSF53474">
    <property type="entry name" value="alpha/beta-Hydrolases"/>
    <property type="match status" value="1"/>
</dbReference>
<feature type="chain" id="PRO_5035848726" evidence="8">
    <location>
        <begin position="22"/>
        <end position="448"/>
    </location>
</feature>
<dbReference type="AlphaFoldDB" id="A0A8S4D131"/>
<feature type="signal peptide" evidence="8">
    <location>
        <begin position="1"/>
        <end position="21"/>
    </location>
</feature>
<dbReference type="EMBL" id="CAJHNJ030000001">
    <property type="protein sequence ID" value="CAG9088090.1"/>
    <property type="molecule type" value="Genomic_DNA"/>
</dbReference>
<keyword evidence="5" id="KW-0443">Lipid metabolism</keyword>
<dbReference type="FunFam" id="3.40.50.1820:FF:000021">
    <property type="entry name" value="Lipase"/>
    <property type="match status" value="1"/>
</dbReference>
<keyword evidence="4" id="KW-0442">Lipid degradation</keyword>
<gene>
    <name evidence="10" type="ORF">PLXY2_LOCUS493</name>
</gene>
<name>A0A8S4D131_PLUXY</name>
<keyword evidence="2 8" id="KW-0732">Signal</keyword>
<dbReference type="InterPro" id="IPR006693">
    <property type="entry name" value="AB_hydrolase_lipase"/>
</dbReference>
<dbReference type="Gene3D" id="3.40.50.1820">
    <property type="entry name" value="alpha/beta hydrolase"/>
    <property type="match status" value="1"/>
</dbReference>
<evidence type="ECO:0000256" key="4">
    <source>
        <dbReference type="ARBA" id="ARBA00022963"/>
    </source>
</evidence>